<gene>
    <name evidence="1" type="ORF">KOY49_01025</name>
</gene>
<name>A0A8F1MAM2_9BACT</name>
<reference evidence="1" key="1">
    <citation type="submission" date="2021-06" db="EMBL/GenBank/DDBJ databases">
        <title>An adapted protocol for Saccharibacteria cultivation: two new species join this phylum of Candidate Phyla Radiations.</title>
        <authorList>
            <person name="Ibrahim A."/>
            <person name="Maatouk M."/>
            <person name="Raoult D."/>
            <person name="Bittar F."/>
        </authorList>
    </citation>
    <scope>NUCLEOTIDE SEQUENCE</scope>
    <source>
        <strain evidence="1">IHU2</strain>
    </source>
</reference>
<dbReference type="EMBL" id="CP076459">
    <property type="protein sequence ID" value="QWQ31585.1"/>
    <property type="molecule type" value="Genomic_DNA"/>
</dbReference>
<proteinExistence type="predicted"/>
<dbReference type="Proteomes" id="UP000677117">
    <property type="component" value="Chromosome"/>
</dbReference>
<protein>
    <submittedName>
        <fullName evidence="1">Uncharacterized protein</fullName>
    </submittedName>
</protein>
<dbReference type="RefSeq" id="WP_232736358.1">
    <property type="nucleotide sequence ID" value="NZ_CP076459.1"/>
</dbReference>
<evidence type="ECO:0000313" key="1">
    <source>
        <dbReference type="EMBL" id="QWQ31585.1"/>
    </source>
</evidence>
<accession>A0A8F1MAM2</accession>
<evidence type="ECO:0000313" key="2">
    <source>
        <dbReference type="Proteomes" id="UP000677117"/>
    </source>
</evidence>
<dbReference type="KEGG" id="mvl:KOY49_01025"/>
<sequence length="85" mass="9743">MRVVVIYRSESDYARQVSDFLRDFSRQTGQVLEEMSPDSAEGNNFCEVYDIVEYPTIIALSDSGQLQNLWRGLPLPTISEVSFYV</sequence>
<dbReference type="AlphaFoldDB" id="A0A8F1MAM2"/>
<organism evidence="1 2">
    <name type="scientific">Candidatus Minimicrobia vallesae</name>
    <dbReference type="NCBI Taxonomy" id="2841264"/>
    <lineage>
        <taxon>Bacteria</taxon>
        <taxon>Candidatus Saccharimonadota</taxon>
        <taxon>Candidatus Saccharimonadota incertae sedis</taxon>
        <taxon>Candidatus Minimicrobia</taxon>
    </lineage>
</organism>
<keyword evidence="2" id="KW-1185">Reference proteome</keyword>